<dbReference type="PRINTS" id="PR00385">
    <property type="entry name" value="P450"/>
</dbReference>
<dbReference type="CDD" id="cd11069">
    <property type="entry name" value="CYP_FUM15-like"/>
    <property type="match status" value="1"/>
</dbReference>
<keyword evidence="2" id="KW-0408">Iron</keyword>
<dbReference type="OrthoDB" id="1470350at2759"/>
<keyword evidence="3" id="KW-0812">Transmembrane</keyword>
<evidence type="ECO:0000313" key="5">
    <source>
        <dbReference type="Proteomes" id="UP000256328"/>
    </source>
</evidence>
<dbReference type="InterPro" id="IPR036396">
    <property type="entry name" value="Cyt_P450_sf"/>
</dbReference>
<proteinExistence type="inferred from homology"/>
<evidence type="ECO:0000313" key="4">
    <source>
        <dbReference type="EMBL" id="RDW65391.1"/>
    </source>
</evidence>
<dbReference type="GO" id="GO:0004497">
    <property type="term" value="F:monooxygenase activity"/>
    <property type="evidence" value="ECO:0007669"/>
    <property type="project" value="InterPro"/>
</dbReference>
<keyword evidence="5" id="KW-1185">Reference proteome</keyword>
<evidence type="ECO:0000256" key="3">
    <source>
        <dbReference type="SAM" id="Phobius"/>
    </source>
</evidence>
<dbReference type="InterPro" id="IPR001128">
    <property type="entry name" value="Cyt_P450"/>
</dbReference>
<evidence type="ECO:0008006" key="6">
    <source>
        <dbReference type="Google" id="ProtNLM"/>
    </source>
</evidence>
<dbReference type="Pfam" id="PF00067">
    <property type="entry name" value="p450"/>
    <property type="match status" value="1"/>
</dbReference>
<comment type="cofactor">
    <cofactor evidence="2">
        <name>heme</name>
        <dbReference type="ChEBI" id="CHEBI:30413"/>
    </cofactor>
</comment>
<dbReference type="GO" id="GO:0005506">
    <property type="term" value="F:iron ion binding"/>
    <property type="evidence" value="ECO:0007669"/>
    <property type="project" value="InterPro"/>
</dbReference>
<accession>A0A3D8QUN9</accession>
<feature type="transmembrane region" description="Helical" evidence="3">
    <location>
        <begin position="7"/>
        <end position="26"/>
    </location>
</feature>
<protein>
    <recommendedName>
        <fullName evidence="6">Cytochrome P450</fullName>
    </recommendedName>
</protein>
<dbReference type="GO" id="GO:0016705">
    <property type="term" value="F:oxidoreductase activity, acting on paired donors, with incorporation or reduction of molecular oxygen"/>
    <property type="evidence" value="ECO:0007669"/>
    <property type="project" value="InterPro"/>
</dbReference>
<dbReference type="PRINTS" id="PR00463">
    <property type="entry name" value="EP450I"/>
</dbReference>
<dbReference type="GO" id="GO:0020037">
    <property type="term" value="F:heme binding"/>
    <property type="evidence" value="ECO:0007669"/>
    <property type="project" value="InterPro"/>
</dbReference>
<keyword evidence="3" id="KW-0472">Membrane</keyword>
<dbReference type="PANTHER" id="PTHR24305:SF166">
    <property type="entry name" value="CYTOCHROME P450 12A4, MITOCHONDRIAL-RELATED"/>
    <property type="match status" value="1"/>
</dbReference>
<dbReference type="FunFam" id="1.10.630.10:FF:000051">
    <property type="entry name" value="Cytochrome P450 monooxygenase (Fum15)"/>
    <property type="match status" value="1"/>
</dbReference>
<dbReference type="Proteomes" id="UP000256328">
    <property type="component" value="Unassembled WGS sequence"/>
</dbReference>
<dbReference type="InterPro" id="IPR050121">
    <property type="entry name" value="Cytochrome_P450_monoxygenase"/>
</dbReference>
<feature type="transmembrane region" description="Helical" evidence="3">
    <location>
        <begin position="38"/>
        <end position="62"/>
    </location>
</feature>
<comment type="similarity">
    <text evidence="1">Belongs to the cytochrome P450 family.</text>
</comment>
<dbReference type="Gene3D" id="1.10.630.10">
    <property type="entry name" value="Cytochrome P450"/>
    <property type="match status" value="1"/>
</dbReference>
<keyword evidence="2" id="KW-0349">Heme</keyword>
<comment type="caution">
    <text evidence="4">The sequence shown here is derived from an EMBL/GenBank/DDBJ whole genome shotgun (WGS) entry which is preliminary data.</text>
</comment>
<evidence type="ECO:0000256" key="1">
    <source>
        <dbReference type="ARBA" id="ARBA00010617"/>
    </source>
</evidence>
<keyword evidence="3" id="KW-1133">Transmembrane helix</keyword>
<name>A0A3D8QUN9_9HELO</name>
<dbReference type="PANTHER" id="PTHR24305">
    <property type="entry name" value="CYTOCHROME P450"/>
    <property type="match status" value="1"/>
</dbReference>
<dbReference type="SUPFAM" id="SSF48264">
    <property type="entry name" value="Cytochrome P450"/>
    <property type="match status" value="1"/>
</dbReference>
<feature type="binding site" description="axial binding residue" evidence="2">
    <location>
        <position position="500"/>
    </location>
    <ligand>
        <name>heme</name>
        <dbReference type="ChEBI" id="CHEBI:30413"/>
    </ligand>
    <ligandPart>
        <name>Fe</name>
        <dbReference type="ChEBI" id="CHEBI:18248"/>
    </ligandPart>
</feature>
<organism evidence="4 5">
    <name type="scientific">Coleophoma crateriformis</name>
    <dbReference type="NCBI Taxonomy" id="565419"/>
    <lineage>
        <taxon>Eukaryota</taxon>
        <taxon>Fungi</taxon>
        <taxon>Dikarya</taxon>
        <taxon>Ascomycota</taxon>
        <taxon>Pezizomycotina</taxon>
        <taxon>Leotiomycetes</taxon>
        <taxon>Helotiales</taxon>
        <taxon>Dermateaceae</taxon>
        <taxon>Coleophoma</taxon>
    </lineage>
</organism>
<dbReference type="EMBL" id="PDLN01000015">
    <property type="protein sequence ID" value="RDW65391.1"/>
    <property type="molecule type" value="Genomic_DNA"/>
</dbReference>
<reference evidence="4 5" key="1">
    <citation type="journal article" date="2018" name="IMA Fungus">
        <title>IMA Genome-F 9: Draft genome sequence of Annulohypoxylon stygium, Aspergillus mulundensis, Berkeleyomyces basicola (syn. Thielaviopsis basicola), Ceratocystis smalleyi, two Cercospora beticola strains, Coleophoma cylindrospora, Fusarium fracticaudum, Phialophora cf. hyalina, and Morchella septimelata.</title>
        <authorList>
            <person name="Wingfield B.D."/>
            <person name="Bills G.F."/>
            <person name="Dong Y."/>
            <person name="Huang W."/>
            <person name="Nel W.J."/>
            <person name="Swalarsk-Parry B.S."/>
            <person name="Vaghefi N."/>
            <person name="Wilken P.M."/>
            <person name="An Z."/>
            <person name="de Beer Z.W."/>
            <person name="De Vos L."/>
            <person name="Chen L."/>
            <person name="Duong T.A."/>
            <person name="Gao Y."/>
            <person name="Hammerbacher A."/>
            <person name="Kikkert J.R."/>
            <person name="Li Y."/>
            <person name="Li H."/>
            <person name="Li K."/>
            <person name="Li Q."/>
            <person name="Liu X."/>
            <person name="Ma X."/>
            <person name="Naidoo K."/>
            <person name="Pethybridge S.J."/>
            <person name="Sun J."/>
            <person name="Steenkamp E.T."/>
            <person name="van der Nest M.A."/>
            <person name="van Wyk S."/>
            <person name="Wingfield M.J."/>
            <person name="Xiong C."/>
            <person name="Yue Q."/>
            <person name="Zhang X."/>
        </authorList>
    </citation>
    <scope>NUCLEOTIDE SEQUENCE [LARGE SCALE GENOMIC DNA]</scope>
    <source>
        <strain evidence="4 5">BP5796</strain>
    </source>
</reference>
<gene>
    <name evidence="4" type="ORF">BP5796_10083</name>
</gene>
<evidence type="ECO:0000256" key="2">
    <source>
        <dbReference type="PIRSR" id="PIRSR602401-1"/>
    </source>
</evidence>
<sequence length="555" mass="62497">MSTDIPTPLKLAILSASFCVANIILFPQVFPNTPLTKLFLIFTSINFGVWGFWKIAIFPYWFSPFRHYSRPKGALPLLGHGQIVFQRPSGDSFLRLMNEVPNEGIIRFAGFFNVDWLLLTDQRSLSEVLVHKSYEYEKPKQLRSFLRMILGDGLILVEGDEHKFQRKHLSPAFSFRNIKELYPIFWSKAVELTRGVAAEVHANPEPSKNEKEAYPRSVVEINHWANKVTMDIIGVAALGRELNALTNSDDELIKNYEEILEPTAEKAVYFTMNLFFPRRFIAMLPWALNATLEKTTGNLRAICHELVREKKSTLKGEHTDSKDILSLLLVSNNFADDMIVDQLLTFLAAGHETTSSAFTWATYLLAEHPEIQTKLREEIRANIPSPFTANADNTDLGNLLESLPYLNAICNEVTRLYPPVPTTIRIAVSDTTIGTQFVPKGTRIYISPWAINRSSALWGAKAAEFCPERWIDPATGRANNTGGVSSNYSIMTFLHGPRSCIGERFAKAELKALIAVFCGTFSMEWAGTERPIPAGAITAKPHNGMRIRLQKQDGW</sequence>
<keyword evidence="2" id="KW-0479">Metal-binding</keyword>
<dbReference type="InterPro" id="IPR002401">
    <property type="entry name" value="Cyt_P450_E_grp-I"/>
</dbReference>
<dbReference type="AlphaFoldDB" id="A0A3D8QUN9"/>